<comment type="subcellular location">
    <subcellularLocation>
        <location evidence="1">Nucleus</location>
    </subcellularLocation>
</comment>
<dbReference type="GO" id="GO:0005634">
    <property type="term" value="C:nucleus"/>
    <property type="evidence" value="ECO:0007669"/>
    <property type="project" value="UniProtKB-SubCell"/>
</dbReference>
<evidence type="ECO:0000256" key="7">
    <source>
        <dbReference type="ARBA" id="ARBA00023163"/>
    </source>
</evidence>
<dbReference type="InterPro" id="IPR003656">
    <property type="entry name" value="Znf_BED"/>
</dbReference>
<evidence type="ECO:0000256" key="4">
    <source>
        <dbReference type="ARBA" id="ARBA00022833"/>
    </source>
</evidence>
<evidence type="ECO:0000256" key="6">
    <source>
        <dbReference type="ARBA" id="ARBA00023125"/>
    </source>
</evidence>
<evidence type="ECO:0000259" key="11">
    <source>
        <dbReference type="PROSITE" id="PS50808"/>
    </source>
</evidence>
<evidence type="ECO:0000256" key="1">
    <source>
        <dbReference type="ARBA" id="ARBA00004123"/>
    </source>
</evidence>
<dbReference type="GO" id="GO:0009791">
    <property type="term" value="P:post-embryonic development"/>
    <property type="evidence" value="ECO:0007669"/>
    <property type="project" value="UniProtKB-ARBA"/>
</dbReference>
<dbReference type="WBParaSite" id="L893_g10646.t1">
    <property type="protein sequence ID" value="L893_g10646.t1"/>
    <property type="gene ID" value="L893_g10646"/>
</dbReference>
<dbReference type="AlphaFoldDB" id="A0A1I7XYM1"/>
<dbReference type="GO" id="GO:0046983">
    <property type="term" value="F:protein dimerization activity"/>
    <property type="evidence" value="ECO:0007669"/>
    <property type="project" value="InterPro"/>
</dbReference>
<evidence type="ECO:0000256" key="2">
    <source>
        <dbReference type="ARBA" id="ARBA00022723"/>
    </source>
</evidence>
<dbReference type="SUPFAM" id="SSF57667">
    <property type="entry name" value="beta-beta-alpha zinc fingers"/>
    <property type="match status" value="1"/>
</dbReference>
<evidence type="ECO:0000256" key="9">
    <source>
        <dbReference type="PROSITE-ProRule" id="PRU00027"/>
    </source>
</evidence>
<sequence length="650" mass="73932">MSTSVVWSHFNKCGSRAQCLHCSKKYELNSTSTTSRLLNHLRTVHPGKMKEAEKRQRTEAAENMEDQPDSKKVCQTRIDQFTEGAQLEYSGRFNRLVLNFIAESNNSANIVEMSSFRELLKFCNSRYKMPSRRQLLGSVLDKQHQVEMKRLADLYMKKFIGLTVDSYTKSRHSLFSITACSLSKEFSVLNNIIALIPCAGIKHTGSNLAELITNRFTALGLDTEAIVCITRDGATNMVAMSRSLGKESVHCFAHCLNLVVEGAVEKSSAVQRLVAKAVAVVNSFQRSNTSADMLYNIEEKETGSATRLKTFSKTRWNSLFESVSSVTAKEEWLLLFTKGHKNKTPQTEAISKLSAQDYMALREIERILQPFADVTSMVSARNAHIGIIPYYCRKIIKYCEGYKPVEDSDGVFKQFSVNLLNECTRRFDQYGTEIVEFAAYLDPRFHKKPQVFRVEKWEAIELRFKQHLMGIFASATATTDNQDAVDCDEGFEEELTNDPVEVVGNSLQRHWFDDDEEDDTTTDISEVVLSQESKEIEEELRRFDESCLIDLPTYANPGHDTALEWWSKRYINFPKLAEEARRFFAMQASSVDSERAFSQASLLFSNKLRSRLSTEKAEKLLLIKQSVKNISNKPDPDQEEEDCSSDESEA</sequence>
<name>A0A1I7XYM1_9BILA</name>
<keyword evidence="3 9" id="KW-0863">Zinc-finger</keyword>
<dbReference type="InterPro" id="IPR012337">
    <property type="entry name" value="RNaseH-like_sf"/>
</dbReference>
<keyword evidence="4" id="KW-0862">Zinc</keyword>
<keyword evidence="2" id="KW-0479">Metal-binding</keyword>
<dbReference type="InterPro" id="IPR036236">
    <property type="entry name" value="Znf_C2H2_sf"/>
</dbReference>
<dbReference type="Proteomes" id="UP000095287">
    <property type="component" value="Unplaced"/>
</dbReference>
<feature type="compositionally biased region" description="Acidic residues" evidence="10">
    <location>
        <begin position="637"/>
        <end position="650"/>
    </location>
</feature>
<dbReference type="Pfam" id="PF05699">
    <property type="entry name" value="Dimer_Tnp_hAT"/>
    <property type="match status" value="1"/>
</dbReference>
<keyword evidence="8" id="KW-0539">Nucleus</keyword>
<evidence type="ECO:0000256" key="3">
    <source>
        <dbReference type="ARBA" id="ARBA00022771"/>
    </source>
</evidence>
<proteinExistence type="predicted"/>
<evidence type="ECO:0000256" key="5">
    <source>
        <dbReference type="ARBA" id="ARBA00023015"/>
    </source>
</evidence>
<evidence type="ECO:0000313" key="13">
    <source>
        <dbReference type="WBParaSite" id="L893_g10646.t1"/>
    </source>
</evidence>
<protein>
    <submittedName>
        <fullName evidence="13">BED-type domain-containing protein</fullName>
    </submittedName>
</protein>
<evidence type="ECO:0000256" key="10">
    <source>
        <dbReference type="SAM" id="MobiDB-lite"/>
    </source>
</evidence>
<evidence type="ECO:0000313" key="12">
    <source>
        <dbReference type="Proteomes" id="UP000095287"/>
    </source>
</evidence>
<feature type="compositionally biased region" description="Basic and acidic residues" evidence="10">
    <location>
        <begin position="48"/>
        <end position="60"/>
    </location>
</feature>
<dbReference type="PANTHER" id="PTHR46481">
    <property type="entry name" value="ZINC FINGER BED DOMAIN-CONTAINING PROTEIN 4"/>
    <property type="match status" value="1"/>
</dbReference>
<dbReference type="GO" id="GO:0008270">
    <property type="term" value="F:zinc ion binding"/>
    <property type="evidence" value="ECO:0007669"/>
    <property type="project" value="UniProtKB-KW"/>
</dbReference>
<dbReference type="InterPro" id="IPR052035">
    <property type="entry name" value="ZnF_BED_domain_contain"/>
</dbReference>
<dbReference type="Pfam" id="PF02892">
    <property type="entry name" value="zf-BED"/>
    <property type="match status" value="1"/>
</dbReference>
<keyword evidence="12" id="KW-1185">Reference proteome</keyword>
<dbReference type="SMART" id="SM00614">
    <property type="entry name" value="ZnF_BED"/>
    <property type="match status" value="1"/>
</dbReference>
<keyword evidence="6" id="KW-0238">DNA-binding</keyword>
<keyword evidence="5" id="KW-0805">Transcription regulation</keyword>
<dbReference type="SUPFAM" id="SSF53098">
    <property type="entry name" value="Ribonuclease H-like"/>
    <property type="match status" value="1"/>
</dbReference>
<reference evidence="13" key="1">
    <citation type="submission" date="2016-11" db="UniProtKB">
        <authorList>
            <consortium name="WormBaseParasite"/>
        </authorList>
    </citation>
    <scope>IDENTIFICATION</scope>
</reference>
<feature type="region of interest" description="Disordered" evidence="10">
    <location>
        <begin position="47"/>
        <end position="70"/>
    </location>
</feature>
<organism evidence="12 13">
    <name type="scientific">Steinernema glaseri</name>
    <dbReference type="NCBI Taxonomy" id="37863"/>
    <lineage>
        <taxon>Eukaryota</taxon>
        <taxon>Metazoa</taxon>
        <taxon>Ecdysozoa</taxon>
        <taxon>Nematoda</taxon>
        <taxon>Chromadorea</taxon>
        <taxon>Rhabditida</taxon>
        <taxon>Tylenchina</taxon>
        <taxon>Panagrolaimomorpha</taxon>
        <taxon>Strongyloidoidea</taxon>
        <taxon>Steinernematidae</taxon>
        <taxon>Steinernema</taxon>
    </lineage>
</organism>
<dbReference type="GO" id="GO:0003677">
    <property type="term" value="F:DNA binding"/>
    <property type="evidence" value="ECO:0007669"/>
    <property type="project" value="UniProtKB-KW"/>
</dbReference>
<accession>A0A1I7XYM1</accession>
<dbReference type="InterPro" id="IPR008906">
    <property type="entry name" value="HATC_C_dom"/>
</dbReference>
<keyword evidence="7" id="KW-0804">Transcription</keyword>
<feature type="domain" description="BED-type" evidence="11">
    <location>
        <begin position="1"/>
        <end position="52"/>
    </location>
</feature>
<dbReference type="PANTHER" id="PTHR46481:SF10">
    <property type="entry name" value="ZINC FINGER BED DOMAIN-CONTAINING PROTEIN 39"/>
    <property type="match status" value="1"/>
</dbReference>
<evidence type="ECO:0000256" key="8">
    <source>
        <dbReference type="ARBA" id="ARBA00023242"/>
    </source>
</evidence>
<dbReference type="PROSITE" id="PS50808">
    <property type="entry name" value="ZF_BED"/>
    <property type="match status" value="1"/>
</dbReference>
<feature type="region of interest" description="Disordered" evidence="10">
    <location>
        <begin position="630"/>
        <end position="650"/>
    </location>
</feature>